<evidence type="ECO:0000313" key="1">
    <source>
        <dbReference type="EMBL" id="CQR74125.1"/>
    </source>
</evidence>
<dbReference type="AlphaFoldDB" id="A0A0U1L3N5"/>
<organism evidence="1 2">
    <name type="scientific">Sporomusa ovata</name>
    <dbReference type="NCBI Taxonomy" id="2378"/>
    <lineage>
        <taxon>Bacteria</taxon>
        <taxon>Bacillati</taxon>
        <taxon>Bacillota</taxon>
        <taxon>Negativicutes</taxon>
        <taxon>Selenomonadales</taxon>
        <taxon>Sporomusaceae</taxon>
        <taxon>Sporomusa</taxon>
    </lineage>
</organism>
<sequence length="61" mass="6841">MRDTLFCSDQITEGRKKIAQEVVDVLVKHNLSNLEANLILEIASNLKENLQISAVYVDPIS</sequence>
<name>A0A0U1L3N5_9FIRM</name>
<keyword evidence="2" id="KW-1185">Reference proteome</keyword>
<proteinExistence type="predicted"/>
<accession>A0A0U1L3N5</accession>
<protein>
    <submittedName>
        <fullName evidence="1">Uncharacterized protein</fullName>
    </submittedName>
</protein>
<dbReference type="EMBL" id="CTRP01000014">
    <property type="protein sequence ID" value="CQR74125.1"/>
    <property type="molecule type" value="Genomic_DNA"/>
</dbReference>
<dbReference type="Proteomes" id="UP000049855">
    <property type="component" value="Unassembled WGS sequence"/>
</dbReference>
<dbReference type="RefSeq" id="WP_021170134.1">
    <property type="nucleotide sequence ID" value="NZ_CTRP01000014.1"/>
</dbReference>
<evidence type="ECO:0000313" key="2">
    <source>
        <dbReference type="Proteomes" id="UP000049855"/>
    </source>
</evidence>
<gene>
    <name evidence="1" type="ORF">SpAn4DRAFT_0587</name>
</gene>
<reference evidence="2" key="1">
    <citation type="submission" date="2015-03" db="EMBL/GenBank/DDBJ databases">
        <authorList>
            <person name="Nijsse Bart"/>
        </authorList>
    </citation>
    <scope>NUCLEOTIDE SEQUENCE [LARGE SCALE GENOMIC DNA]</scope>
</reference>